<evidence type="ECO:0000256" key="10">
    <source>
        <dbReference type="ARBA" id="ARBA00023049"/>
    </source>
</evidence>
<accession>Q5Z264</accession>
<dbReference type="PANTHER" id="PTHR11533">
    <property type="entry name" value="PROTEASE M1 ZINC METALLOPROTEASE"/>
    <property type="match status" value="1"/>
</dbReference>
<protein>
    <recommendedName>
        <fullName evidence="5">Aminopeptidase N</fullName>
        <ecNumber evidence="4">3.4.11.2</ecNumber>
    </recommendedName>
    <alternativeName>
        <fullName evidence="11">Alanine aminopeptidase</fullName>
    </alternativeName>
    <alternativeName>
        <fullName evidence="12">Lysyl aminopeptidase</fullName>
    </alternativeName>
</protein>
<keyword evidence="10" id="KW-0482">Metalloprotease</keyword>
<dbReference type="HOGENOM" id="CLU_014298_2_0_11"/>
<evidence type="ECO:0000313" key="16">
    <source>
        <dbReference type="Proteomes" id="UP000006820"/>
    </source>
</evidence>
<keyword evidence="8" id="KW-0378">Hydrolase</keyword>
<gene>
    <name evidence="15" type="ordered locus">NFA_6320</name>
</gene>
<evidence type="ECO:0000256" key="6">
    <source>
        <dbReference type="ARBA" id="ARBA00022670"/>
    </source>
</evidence>
<evidence type="ECO:0000256" key="7">
    <source>
        <dbReference type="ARBA" id="ARBA00022723"/>
    </source>
</evidence>
<dbReference type="GO" id="GO:0008237">
    <property type="term" value="F:metallopeptidase activity"/>
    <property type="evidence" value="ECO:0007669"/>
    <property type="project" value="UniProtKB-KW"/>
</dbReference>
<evidence type="ECO:0000256" key="12">
    <source>
        <dbReference type="ARBA" id="ARBA00031533"/>
    </source>
</evidence>
<dbReference type="InterPro" id="IPR050344">
    <property type="entry name" value="Peptidase_M1_aminopeptidases"/>
</dbReference>
<dbReference type="EC" id="3.4.11.2" evidence="4"/>
<comment type="catalytic activity">
    <reaction evidence="1">
        <text>Release of an N-terminal amino acid, Xaa-|-Yaa- from a peptide, amide or arylamide. Xaa is preferably Ala, but may be most amino acids including Pro (slow action). When a terminal hydrophobic residue is followed by a prolyl residue, the two may be released as an intact Xaa-Pro dipeptide.</text>
        <dbReference type="EC" id="3.4.11.2"/>
    </reaction>
</comment>
<dbReference type="GO" id="GO:0006508">
    <property type="term" value="P:proteolysis"/>
    <property type="evidence" value="ECO:0007669"/>
    <property type="project" value="UniProtKB-KW"/>
</dbReference>
<dbReference type="InterPro" id="IPR001930">
    <property type="entry name" value="Peptidase_M1"/>
</dbReference>
<evidence type="ECO:0000256" key="5">
    <source>
        <dbReference type="ARBA" id="ARBA00015611"/>
    </source>
</evidence>
<dbReference type="eggNOG" id="COG0308">
    <property type="taxonomic scope" value="Bacteria"/>
</dbReference>
<keyword evidence="7" id="KW-0479">Metal-binding</keyword>
<comment type="cofactor">
    <cofactor evidence="2">
        <name>Zn(2+)</name>
        <dbReference type="ChEBI" id="CHEBI:29105"/>
    </cofactor>
</comment>
<dbReference type="InterPro" id="IPR045357">
    <property type="entry name" value="Aminopeptidase_N-like_N"/>
</dbReference>
<name>Q5Z264_NOCFA</name>
<feature type="domain" description="Peptidase M1 membrane alanine aminopeptidase" evidence="13">
    <location>
        <begin position="330"/>
        <end position="471"/>
    </location>
</feature>
<dbReference type="SUPFAM" id="SSF55486">
    <property type="entry name" value="Metalloproteases ('zincins'), catalytic domain"/>
    <property type="match status" value="1"/>
</dbReference>
<dbReference type="Gene3D" id="1.10.390.10">
    <property type="entry name" value="Neutral Protease Domain 2"/>
    <property type="match status" value="1"/>
</dbReference>
<dbReference type="Gene3D" id="2.60.40.1730">
    <property type="entry name" value="tricorn interacting facor f3 domain"/>
    <property type="match status" value="1"/>
</dbReference>
<dbReference type="AlphaFoldDB" id="Q5Z264"/>
<reference evidence="15 16" key="1">
    <citation type="journal article" date="2004" name="Proc. Natl. Acad. Sci. U.S.A.">
        <title>The complete genomic sequence of Nocardia farcinica IFM 10152.</title>
        <authorList>
            <person name="Ishikawa J."/>
            <person name="Yamashita A."/>
            <person name="Mikami Y."/>
            <person name="Hoshino Y."/>
            <person name="Kurita H."/>
            <person name="Hotta K."/>
            <person name="Shiba T."/>
            <person name="Hattori M."/>
        </authorList>
    </citation>
    <scope>NUCLEOTIDE SEQUENCE [LARGE SCALE GENOMIC DNA]</scope>
    <source>
        <strain evidence="15 16">IFM 10152</strain>
    </source>
</reference>
<dbReference type="Pfam" id="PF17900">
    <property type="entry name" value="Peptidase_M1_N"/>
    <property type="match status" value="1"/>
</dbReference>
<sequence length="493" mass="54081">MNPLPCWSSRCDRTGAGHGRKGWWRVRWAVLAGVATLGLVLTGTGAAPAGADPFVGAPGLDDPYYPLDGNGGYDVRHYDVRIGYDPPSRWLDGTARIDAVATQLLRAFNLDYSGPPVDAVTVNNQPAAFERHGEHELTVTPLLPLLPGLPFTVTVHYAGPAADTAGAGWTLTPSGGAFAAGQPHSASTWYPLNDTPRDKATFALHATVPAEWEVVSNGVRTENTVRDGSRTVGWASAHPVIGYLTTIAIDRFSFLEQARANGTPILSAFAPAAERNRATEQRLPEILDFTEELFGPYPFDAAGGIYVDADLSFSLETQTRPVYAPWTDLATVVHEIAHQWWGDSVSVRSWSDICLNECFASYTADYLWPERMDGVDVDARYRETVAEFHDNPRFWEIPLENPGAGREFTSVYYRGPLFLHALRRQLGDEVFFPALREFLATHAYGNASMPELRTFLQSKSATDLTGFFTAWLNDTAPPPAEYLYPGTLGTPDR</sequence>
<dbReference type="KEGG" id="nfa:NFA_6320"/>
<dbReference type="SUPFAM" id="SSF63737">
    <property type="entry name" value="Leukotriene A4 hydrolase N-terminal domain"/>
    <property type="match status" value="1"/>
</dbReference>
<feature type="domain" description="Aminopeptidase N-like N-terminal" evidence="14">
    <location>
        <begin position="77"/>
        <end position="244"/>
    </location>
</feature>
<dbReference type="Proteomes" id="UP000006820">
    <property type="component" value="Chromosome"/>
</dbReference>
<evidence type="ECO:0000259" key="13">
    <source>
        <dbReference type="Pfam" id="PF01433"/>
    </source>
</evidence>
<dbReference type="STRING" id="247156.NFA_6320"/>
<dbReference type="InterPro" id="IPR027268">
    <property type="entry name" value="Peptidase_M4/M1_CTD_sf"/>
</dbReference>
<evidence type="ECO:0000259" key="14">
    <source>
        <dbReference type="Pfam" id="PF17900"/>
    </source>
</evidence>
<keyword evidence="9" id="KW-0862">Zinc</keyword>
<dbReference type="GO" id="GO:0016285">
    <property type="term" value="F:alanyl aminopeptidase activity"/>
    <property type="evidence" value="ECO:0007669"/>
    <property type="project" value="UniProtKB-EC"/>
</dbReference>
<dbReference type="CDD" id="cd09603">
    <property type="entry name" value="M1_APN_like"/>
    <property type="match status" value="1"/>
</dbReference>
<keyword evidence="16" id="KW-1185">Reference proteome</keyword>
<evidence type="ECO:0000256" key="11">
    <source>
        <dbReference type="ARBA" id="ARBA00029811"/>
    </source>
</evidence>
<comment type="similarity">
    <text evidence="3">Belongs to the peptidase M1 family.</text>
</comment>
<dbReference type="InterPro" id="IPR042097">
    <property type="entry name" value="Aminopeptidase_N-like_N_sf"/>
</dbReference>
<dbReference type="GO" id="GO:0008270">
    <property type="term" value="F:zinc ion binding"/>
    <property type="evidence" value="ECO:0007669"/>
    <property type="project" value="InterPro"/>
</dbReference>
<dbReference type="EMBL" id="AP006618">
    <property type="protein sequence ID" value="BAD55477.1"/>
    <property type="molecule type" value="Genomic_DNA"/>
</dbReference>
<evidence type="ECO:0000256" key="9">
    <source>
        <dbReference type="ARBA" id="ARBA00022833"/>
    </source>
</evidence>
<dbReference type="Pfam" id="PF01433">
    <property type="entry name" value="Peptidase_M1"/>
    <property type="match status" value="1"/>
</dbReference>
<evidence type="ECO:0000256" key="3">
    <source>
        <dbReference type="ARBA" id="ARBA00010136"/>
    </source>
</evidence>
<evidence type="ECO:0000256" key="8">
    <source>
        <dbReference type="ARBA" id="ARBA00022801"/>
    </source>
</evidence>
<evidence type="ECO:0000313" key="15">
    <source>
        <dbReference type="EMBL" id="BAD55477.1"/>
    </source>
</evidence>
<proteinExistence type="inferred from homology"/>
<evidence type="ECO:0000256" key="4">
    <source>
        <dbReference type="ARBA" id="ARBA00012564"/>
    </source>
</evidence>
<evidence type="ECO:0000256" key="1">
    <source>
        <dbReference type="ARBA" id="ARBA00000098"/>
    </source>
</evidence>
<evidence type="ECO:0000256" key="2">
    <source>
        <dbReference type="ARBA" id="ARBA00001947"/>
    </source>
</evidence>
<keyword evidence="6" id="KW-0645">Protease</keyword>
<dbReference type="PRINTS" id="PR00756">
    <property type="entry name" value="ALADIPTASE"/>
</dbReference>
<dbReference type="InterPro" id="IPR014782">
    <property type="entry name" value="Peptidase_M1_dom"/>
</dbReference>
<organism evidence="15 16">
    <name type="scientific">Nocardia farcinica (strain IFM 10152)</name>
    <dbReference type="NCBI Taxonomy" id="247156"/>
    <lineage>
        <taxon>Bacteria</taxon>
        <taxon>Bacillati</taxon>
        <taxon>Actinomycetota</taxon>
        <taxon>Actinomycetes</taxon>
        <taxon>Mycobacteriales</taxon>
        <taxon>Nocardiaceae</taxon>
        <taxon>Nocardia</taxon>
    </lineage>
</organism>